<dbReference type="GO" id="GO:0006874">
    <property type="term" value="P:intracellular calcium ion homeostasis"/>
    <property type="evidence" value="ECO:0007669"/>
    <property type="project" value="TreeGrafter"/>
</dbReference>
<evidence type="ECO:0000256" key="6">
    <source>
        <dbReference type="ARBA" id="ARBA00022837"/>
    </source>
</evidence>
<evidence type="ECO:0000313" key="14">
    <source>
        <dbReference type="Proteomes" id="UP000222788"/>
    </source>
</evidence>
<feature type="transmembrane region" description="Helical" evidence="10">
    <location>
        <begin position="514"/>
        <end position="535"/>
    </location>
</feature>
<evidence type="ECO:0000256" key="10">
    <source>
        <dbReference type="RuleBase" id="RU365028"/>
    </source>
</evidence>
<dbReference type="PANTHER" id="PTHR31503:SF14">
    <property type="entry name" value="VACUOLAR CALCIUM ION TRANSPORTER"/>
    <property type="match status" value="1"/>
</dbReference>
<feature type="compositionally biased region" description="Polar residues" evidence="11">
    <location>
        <begin position="142"/>
        <end position="155"/>
    </location>
</feature>
<keyword evidence="14" id="KW-1185">Reference proteome</keyword>
<feature type="transmembrane region" description="Helical" evidence="10">
    <location>
        <begin position="390"/>
        <end position="408"/>
    </location>
</feature>
<feature type="transmembrane region" description="Helical" evidence="10">
    <location>
        <begin position="252"/>
        <end position="271"/>
    </location>
</feature>
<dbReference type="GO" id="GO:0000329">
    <property type="term" value="C:fungal-type vacuole membrane"/>
    <property type="evidence" value="ECO:0007669"/>
    <property type="project" value="TreeGrafter"/>
</dbReference>
<feature type="transmembrane region" description="Helical" evidence="10">
    <location>
        <begin position="569"/>
        <end position="590"/>
    </location>
</feature>
<evidence type="ECO:0000256" key="4">
    <source>
        <dbReference type="ARBA" id="ARBA00022568"/>
    </source>
</evidence>
<feature type="compositionally biased region" description="Basic residues" evidence="11">
    <location>
        <begin position="1"/>
        <end position="12"/>
    </location>
</feature>
<evidence type="ECO:0000256" key="2">
    <source>
        <dbReference type="ARBA" id="ARBA00008170"/>
    </source>
</evidence>
<feature type="domain" description="Sodium/calcium exchanger membrane region" evidence="12">
    <location>
        <begin position="446"/>
        <end position="588"/>
    </location>
</feature>
<dbReference type="InterPro" id="IPR004837">
    <property type="entry name" value="NaCa_Exmemb"/>
</dbReference>
<proteinExistence type="inferred from homology"/>
<dbReference type="Pfam" id="PF01699">
    <property type="entry name" value="Na_Ca_ex"/>
    <property type="match status" value="2"/>
</dbReference>
<feature type="compositionally biased region" description="Basic residues" evidence="11">
    <location>
        <begin position="68"/>
        <end position="87"/>
    </location>
</feature>
<protein>
    <recommendedName>
        <fullName evidence="10">Vacuolar calcium ion transporter</fullName>
    </recommendedName>
</protein>
<keyword evidence="4 10" id="KW-0109">Calcium transport</keyword>
<dbReference type="GO" id="GO:0015369">
    <property type="term" value="F:calcium:proton antiporter activity"/>
    <property type="evidence" value="ECO:0007669"/>
    <property type="project" value="UniProtKB-UniRule"/>
</dbReference>
<feature type="transmembrane region" description="Helical" evidence="10">
    <location>
        <begin position="445"/>
        <end position="464"/>
    </location>
</feature>
<keyword evidence="5 10" id="KW-0812">Transmembrane</keyword>
<dbReference type="Gene3D" id="1.20.1420.30">
    <property type="entry name" value="NCX, central ion-binding region"/>
    <property type="match status" value="1"/>
</dbReference>
<feature type="transmembrane region" description="Helical" evidence="10">
    <location>
        <begin position="542"/>
        <end position="563"/>
    </location>
</feature>
<reference evidence="13 14" key="1">
    <citation type="journal article" date="2013" name="Fungal Biol.">
        <title>Analysis of microsatellite markers in the genome of the plant pathogen Ceratocystis fimbriata.</title>
        <authorList>
            <person name="Simpson M.C."/>
            <person name="Wilken P.M."/>
            <person name="Coetzee M.P."/>
            <person name="Wingfield M.J."/>
            <person name="Wingfield B.D."/>
        </authorList>
    </citation>
    <scope>NUCLEOTIDE SEQUENCE [LARGE SCALE GENOMIC DNA]</scope>
    <source>
        <strain evidence="13 14">CBS 114723</strain>
    </source>
</reference>
<feature type="domain" description="Sodium/calcium exchanger membrane region" evidence="12">
    <location>
        <begin position="251"/>
        <end position="409"/>
    </location>
</feature>
<sequence length="606" mass="66737">MSRSRSHSRSHARYSEASSPEDLSPRIPLASGHATSPHYYHQPPAVQDEDNNHYVPSANPNSQFPPSSRRRSNSRDRGRRSTSRQHSSRGSSAEHHQYAQHPQPIPTANNSDIERTASAPRVNDHYVAHDLPQPLHHRPQSARPTSTGLQSTRAPQNLPRRKAVYNVARETSRSSQPGLAQQQSIPQSTMSAEPESWIRKAGQSGRRGFHPGKFFLIVMQSTSRASMLCNFLWPIVPVALAIKYSLPNDHLLIFALSYIAMIPCANTVGFAGTEIARKLPHVFGVLIEVTFGSVVEIILFMVLLHNDKFAVIKAALLGSILATMLLCLGMCFIAGGIRREEQGFSDVVSEVGSGLLLTAGVSLSVPSIFIHSLSGGDIESEDLERRTLETSRAVSLFLMLAYTVYAYFQARTHHGIFDAIFQDDEKLNEDYHVDKRKPRLTLTEAVVALTISLALVTLIAISLVNEIEPIVARHNISDPFMGLIMVPLVEKFAEHLGAINEAWDNQMNLALSHVLGATIQTALFNGPLAVIVAWCQQKKMDLTFVVFDMAMLLLAIITVGGFLRDQKSNYLEGFLCVTLYLSIAVAAFFFPNLHDPDAGATDSGGH</sequence>
<evidence type="ECO:0000256" key="11">
    <source>
        <dbReference type="SAM" id="MobiDB-lite"/>
    </source>
</evidence>
<feature type="compositionally biased region" description="Polar residues" evidence="11">
    <location>
        <begin position="173"/>
        <end position="191"/>
    </location>
</feature>
<dbReference type="InterPro" id="IPR004713">
    <property type="entry name" value="CaH_exchang"/>
</dbReference>
<evidence type="ECO:0000256" key="5">
    <source>
        <dbReference type="ARBA" id="ARBA00022692"/>
    </source>
</evidence>
<dbReference type="OrthoDB" id="1699231at2759"/>
<feature type="region of interest" description="Disordered" evidence="11">
    <location>
        <begin position="131"/>
        <end position="204"/>
    </location>
</feature>
<dbReference type="STRING" id="1035309.A0A2C5WW87"/>
<dbReference type="GO" id="GO:0012505">
    <property type="term" value="C:endomembrane system"/>
    <property type="evidence" value="ECO:0007669"/>
    <property type="project" value="UniProtKB-SubCell"/>
</dbReference>
<evidence type="ECO:0000256" key="1">
    <source>
        <dbReference type="ARBA" id="ARBA00004127"/>
    </source>
</evidence>
<keyword evidence="3 10" id="KW-0813">Transport</keyword>
<dbReference type="InterPro" id="IPR044880">
    <property type="entry name" value="NCX_ion-bd_dom_sf"/>
</dbReference>
<evidence type="ECO:0000256" key="3">
    <source>
        <dbReference type="ARBA" id="ARBA00022448"/>
    </source>
</evidence>
<reference evidence="13 14" key="2">
    <citation type="journal article" date="2013" name="IMA Fungus">
        <title>IMA Genome-F 1: Ceratocystis fimbriata: Draft nuclear genome sequence for the plant pathogen, Ceratocystis fimbriata.</title>
        <authorList>
            <person name="Wilken P.M."/>
            <person name="Steenkamp E.T."/>
            <person name="Wingfield M.J."/>
            <person name="de Beer Z.W."/>
            <person name="Wingfield B.D."/>
        </authorList>
    </citation>
    <scope>NUCLEOTIDE SEQUENCE [LARGE SCALE GENOMIC DNA]</scope>
    <source>
        <strain evidence="13 14">CBS 114723</strain>
    </source>
</reference>
<evidence type="ECO:0000256" key="7">
    <source>
        <dbReference type="ARBA" id="ARBA00022989"/>
    </source>
</evidence>
<comment type="caution">
    <text evidence="13">The sequence shown here is derived from an EMBL/GenBank/DDBJ whole genome shotgun (WGS) entry which is preliminary data.</text>
</comment>
<evidence type="ECO:0000256" key="8">
    <source>
        <dbReference type="ARBA" id="ARBA00023065"/>
    </source>
</evidence>
<dbReference type="Proteomes" id="UP000222788">
    <property type="component" value="Unassembled WGS sequence"/>
</dbReference>
<feature type="transmembrane region" description="Helical" evidence="10">
    <location>
        <begin position="310"/>
        <end position="335"/>
    </location>
</feature>
<keyword evidence="6 10" id="KW-0106">Calcium</keyword>
<keyword evidence="7 10" id="KW-1133">Transmembrane helix</keyword>
<evidence type="ECO:0000256" key="9">
    <source>
        <dbReference type="ARBA" id="ARBA00023136"/>
    </source>
</evidence>
<keyword evidence="10" id="KW-0926">Vacuole</keyword>
<accession>A0A2C5WW87</accession>
<dbReference type="AlphaFoldDB" id="A0A2C5WW87"/>
<evidence type="ECO:0000313" key="13">
    <source>
        <dbReference type="EMBL" id="PHH50063.1"/>
    </source>
</evidence>
<comment type="subcellular location">
    <subcellularLocation>
        <location evidence="1">Endomembrane system</location>
        <topology evidence="1">Multi-pass membrane protein</topology>
    </subcellularLocation>
    <subcellularLocation>
        <location evidence="10">Vacuole membrane</location>
    </subcellularLocation>
</comment>
<keyword evidence="10" id="KW-0050">Antiport</keyword>
<dbReference type="NCBIfam" id="TIGR00378">
    <property type="entry name" value="cax"/>
    <property type="match status" value="1"/>
</dbReference>
<keyword evidence="8 10" id="KW-0406">Ion transport</keyword>
<keyword evidence="9 10" id="KW-0472">Membrane</keyword>
<evidence type="ECO:0000259" key="12">
    <source>
        <dbReference type="Pfam" id="PF01699"/>
    </source>
</evidence>
<name>A0A2C5WW87_9PEZI</name>
<dbReference type="PANTHER" id="PTHR31503">
    <property type="entry name" value="VACUOLAR CALCIUM ION TRANSPORTER"/>
    <property type="match status" value="1"/>
</dbReference>
<dbReference type="InterPro" id="IPR004798">
    <property type="entry name" value="CAX-like"/>
</dbReference>
<organism evidence="13 14">
    <name type="scientific">Ceratocystis fimbriata CBS 114723</name>
    <dbReference type="NCBI Taxonomy" id="1035309"/>
    <lineage>
        <taxon>Eukaryota</taxon>
        <taxon>Fungi</taxon>
        <taxon>Dikarya</taxon>
        <taxon>Ascomycota</taxon>
        <taxon>Pezizomycotina</taxon>
        <taxon>Sordariomycetes</taxon>
        <taxon>Hypocreomycetidae</taxon>
        <taxon>Microascales</taxon>
        <taxon>Ceratocystidaceae</taxon>
        <taxon>Ceratocystis</taxon>
    </lineage>
</organism>
<comment type="similarity">
    <text evidence="2 10">Belongs to the Ca(2+):cation antiporter (CaCA) (TC 2.A.19) family.</text>
</comment>
<comment type="caution">
    <text evidence="10">Lacks conserved residue(s) required for the propagation of feature annotation.</text>
</comment>
<gene>
    <name evidence="13" type="primary">CAX2</name>
    <name evidence="13" type="ORF">CFIMG_005887RA</name>
</gene>
<feature type="region of interest" description="Disordered" evidence="11">
    <location>
        <begin position="1"/>
        <end position="111"/>
    </location>
</feature>
<comment type="function">
    <text evidence="10">Has a role in promoting intracellular calcium ion sequestration via the exchange of calcium ions for hydrogen ions across the vacuolar membrane. Involved also in manganese ion homeostasis via its uptake into the vacuole.</text>
</comment>
<dbReference type="EMBL" id="APWK03000151">
    <property type="protein sequence ID" value="PHH50063.1"/>
    <property type="molecule type" value="Genomic_DNA"/>
</dbReference>
<feature type="transmembrane region" description="Helical" evidence="10">
    <location>
        <begin position="283"/>
        <end position="304"/>
    </location>
</feature>